<keyword evidence="2" id="KW-1185">Reference proteome</keyword>
<organism evidence="1 2">
    <name type="scientific">Brassica cretica</name>
    <name type="common">Mustard</name>
    <dbReference type="NCBI Taxonomy" id="69181"/>
    <lineage>
        <taxon>Eukaryota</taxon>
        <taxon>Viridiplantae</taxon>
        <taxon>Streptophyta</taxon>
        <taxon>Embryophyta</taxon>
        <taxon>Tracheophyta</taxon>
        <taxon>Spermatophyta</taxon>
        <taxon>Magnoliopsida</taxon>
        <taxon>eudicotyledons</taxon>
        <taxon>Gunneridae</taxon>
        <taxon>Pentapetalae</taxon>
        <taxon>rosids</taxon>
        <taxon>malvids</taxon>
        <taxon>Brassicales</taxon>
        <taxon>Brassicaceae</taxon>
        <taxon>Brassiceae</taxon>
        <taxon>Brassica</taxon>
    </lineage>
</organism>
<evidence type="ECO:0000313" key="2">
    <source>
        <dbReference type="Proteomes" id="UP000266723"/>
    </source>
</evidence>
<sequence>MASSIQKNSEELLVPTSFFVAIPDGSSDIDNLPLALLSYVGARSQSANEAGTAWT</sequence>
<reference evidence="1 2" key="1">
    <citation type="journal article" date="2020" name="BMC Genomics">
        <title>Intraspecific diversification of the crop wild relative Brassica cretica Lam. using demographic model selection.</title>
        <authorList>
            <person name="Kioukis A."/>
            <person name="Michalopoulou V.A."/>
            <person name="Briers L."/>
            <person name="Pirintsos S."/>
            <person name="Studholme D.J."/>
            <person name="Pavlidis P."/>
            <person name="Sarris P.F."/>
        </authorList>
    </citation>
    <scope>NUCLEOTIDE SEQUENCE [LARGE SCALE GENOMIC DNA]</scope>
    <source>
        <strain evidence="2">cv. PFS-1207/04</strain>
    </source>
</reference>
<proteinExistence type="predicted"/>
<dbReference type="Proteomes" id="UP000266723">
    <property type="component" value="Unassembled WGS sequence"/>
</dbReference>
<evidence type="ECO:0000313" key="1">
    <source>
        <dbReference type="EMBL" id="KAF3544894.1"/>
    </source>
</evidence>
<comment type="caution">
    <text evidence="1">The sequence shown here is derived from an EMBL/GenBank/DDBJ whole genome shotgun (WGS) entry which is preliminary data.</text>
</comment>
<dbReference type="EMBL" id="QGKV02000832">
    <property type="protein sequence ID" value="KAF3544894.1"/>
    <property type="molecule type" value="Genomic_DNA"/>
</dbReference>
<name>A0ABQ7BZC2_BRACR</name>
<accession>A0ABQ7BZC2</accession>
<protein>
    <submittedName>
        <fullName evidence="1">Uncharacterized protein</fullName>
    </submittedName>
</protein>
<gene>
    <name evidence="1" type="ORF">DY000_02005272</name>
</gene>